<dbReference type="OrthoDB" id="2725974at2"/>
<keyword evidence="1" id="KW-0812">Transmembrane</keyword>
<evidence type="ECO:0000259" key="3">
    <source>
        <dbReference type="Pfam" id="PF18705"/>
    </source>
</evidence>
<evidence type="ECO:0000313" key="5">
    <source>
        <dbReference type="Proteomes" id="UP000249260"/>
    </source>
</evidence>
<keyword evidence="5" id="KW-1185">Reference proteome</keyword>
<protein>
    <recommendedName>
        <fullName evidence="6">DUF4179 domain-containing protein</fullName>
    </recommendedName>
</protein>
<proteinExistence type="predicted"/>
<comment type="caution">
    <text evidence="4">The sequence shown here is derived from an EMBL/GenBank/DDBJ whole genome shotgun (WGS) entry which is preliminary data.</text>
</comment>
<feature type="domain" description="DUF5643" evidence="3">
    <location>
        <begin position="236"/>
        <end position="343"/>
    </location>
</feature>
<reference evidence="4 5" key="1">
    <citation type="submission" date="2018-06" db="EMBL/GenBank/DDBJ databases">
        <title>Paenibacillus montanisoli sp. nov., isolated from mountain area soil.</title>
        <authorList>
            <person name="Wu M."/>
        </authorList>
    </citation>
    <scope>NUCLEOTIDE SEQUENCE [LARGE SCALE GENOMIC DNA]</scope>
    <source>
        <strain evidence="4 5">RA17</strain>
    </source>
</reference>
<dbReference type="Proteomes" id="UP000249260">
    <property type="component" value="Unassembled WGS sequence"/>
</dbReference>
<dbReference type="EMBL" id="QLUW01000003">
    <property type="protein sequence ID" value="RAP75283.1"/>
    <property type="molecule type" value="Genomic_DNA"/>
</dbReference>
<evidence type="ECO:0000256" key="1">
    <source>
        <dbReference type="SAM" id="Phobius"/>
    </source>
</evidence>
<sequence>MVNVMNEYRDHNAQEWQELEAMKEHIDRIAVPSAIDEAIKNGMRLGRQRRRRRVLTRMVSCTAMFMLLVMVASVRFSPTVAAYVGDIPGLRALVELINYDKGLKLAIENDFMQKVGLSEEHDGIKMTVDGILADESRVIVFYTLTNQDGRKRVVNLRNVKLANNANTSTSYGASDFSEKWVSKQGTIDFNFHEGTGIPELLELEVKFDEVNETATSSPVWKFNIPVDKTKFEGKKETYAINQTVTVEGQRITFGTMTVHPTRIGLEVAYDPANTKKLFYFDDIRIEDEKGETFGTIINGISASNISETKEVLYFQSNYFSKPEKLYLRASSIRAMDKNKLEVQVDLDRKKLLFRPDDRLTLVDVGTSSENGQGVLVFRLDNDHPLDEHRQYHLFSSTYKDASGKQFESNMTGSTENEFQYYIRKAEYKSPLTLYVEDYPSRILGDINLRIK</sequence>
<feature type="transmembrane region" description="Helical" evidence="1">
    <location>
        <begin position="54"/>
        <end position="74"/>
    </location>
</feature>
<dbReference type="InterPro" id="IPR040680">
    <property type="entry name" value="DUF5643"/>
</dbReference>
<accession>A0A328U0I8</accession>
<dbReference type="AlphaFoldDB" id="A0A328U0I8"/>
<dbReference type="InterPro" id="IPR025436">
    <property type="entry name" value="DUF4179"/>
</dbReference>
<evidence type="ECO:0000313" key="4">
    <source>
        <dbReference type="EMBL" id="RAP75283.1"/>
    </source>
</evidence>
<evidence type="ECO:0000259" key="2">
    <source>
        <dbReference type="Pfam" id="PF13786"/>
    </source>
</evidence>
<organism evidence="4 5">
    <name type="scientific">Paenibacillus montanisoli</name>
    <dbReference type="NCBI Taxonomy" id="2081970"/>
    <lineage>
        <taxon>Bacteria</taxon>
        <taxon>Bacillati</taxon>
        <taxon>Bacillota</taxon>
        <taxon>Bacilli</taxon>
        <taxon>Bacillales</taxon>
        <taxon>Paenibacillaceae</taxon>
        <taxon>Paenibacillus</taxon>
    </lineage>
</organism>
<dbReference type="Pfam" id="PF18705">
    <property type="entry name" value="DUF5643"/>
    <property type="match status" value="1"/>
</dbReference>
<gene>
    <name evidence="4" type="ORF">DL346_18090</name>
</gene>
<evidence type="ECO:0008006" key="6">
    <source>
        <dbReference type="Google" id="ProtNLM"/>
    </source>
</evidence>
<dbReference type="Pfam" id="PF13786">
    <property type="entry name" value="DUF4179"/>
    <property type="match status" value="1"/>
</dbReference>
<keyword evidence="1" id="KW-1133">Transmembrane helix</keyword>
<keyword evidence="1" id="KW-0472">Membrane</keyword>
<feature type="domain" description="DUF4179" evidence="2">
    <location>
        <begin position="52"/>
        <end position="144"/>
    </location>
</feature>
<name>A0A328U0I8_9BACL</name>
<dbReference type="Gene3D" id="2.60.40.1630">
    <property type="entry name" value="bacillus anthracis domain"/>
    <property type="match status" value="1"/>
</dbReference>